<evidence type="ECO:0000313" key="1">
    <source>
        <dbReference type="EMBL" id="MBF6227142.1"/>
    </source>
</evidence>
<proteinExistence type="predicted"/>
<reference evidence="1 2" key="1">
    <citation type="submission" date="2020-10" db="EMBL/GenBank/DDBJ databases">
        <title>Identification of Nocardia species via Next-generation sequencing and recognition of intraspecies genetic diversity.</title>
        <authorList>
            <person name="Li P."/>
            <person name="Li P."/>
            <person name="Lu B."/>
        </authorList>
    </citation>
    <scope>NUCLEOTIDE SEQUENCE [LARGE SCALE GENOMIC DNA]</scope>
    <source>
        <strain evidence="1 2">N-11</strain>
    </source>
</reference>
<comment type="caution">
    <text evidence="1">The sequence shown here is derived from an EMBL/GenBank/DDBJ whole genome shotgun (WGS) entry which is preliminary data.</text>
</comment>
<accession>A0ABS0C9U2</accession>
<name>A0ABS0C9U2_9NOCA</name>
<sequence length="53" mass="5517">MSDSSAPASGSPPTRRVVVDEVVNVVPIANQPHRQAAPGFGLTEDCALRVGLF</sequence>
<protein>
    <submittedName>
        <fullName evidence="1">Uncharacterized protein</fullName>
    </submittedName>
</protein>
<dbReference type="RefSeq" id="WP_195034189.1">
    <property type="nucleotide sequence ID" value="NZ_JADLRE010000014.1"/>
</dbReference>
<gene>
    <name evidence="1" type="ORF">IU470_18780</name>
</gene>
<dbReference type="Proteomes" id="UP000807309">
    <property type="component" value="Unassembled WGS sequence"/>
</dbReference>
<keyword evidence="2" id="KW-1185">Reference proteome</keyword>
<dbReference type="EMBL" id="JADLRE010000014">
    <property type="protein sequence ID" value="MBF6227142.1"/>
    <property type="molecule type" value="Genomic_DNA"/>
</dbReference>
<organism evidence="1 2">
    <name type="scientific">Nocardia abscessus</name>
    <dbReference type="NCBI Taxonomy" id="120957"/>
    <lineage>
        <taxon>Bacteria</taxon>
        <taxon>Bacillati</taxon>
        <taxon>Actinomycetota</taxon>
        <taxon>Actinomycetes</taxon>
        <taxon>Mycobacteriales</taxon>
        <taxon>Nocardiaceae</taxon>
        <taxon>Nocardia</taxon>
    </lineage>
</organism>
<evidence type="ECO:0000313" key="2">
    <source>
        <dbReference type="Proteomes" id="UP000807309"/>
    </source>
</evidence>